<name>A0A181ZG49_ENTCL</name>
<dbReference type="EMBL" id="LT548591">
    <property type="protein sequence ID" value="SBN85079.1"/>
    <property type="molecule type" value="Genomic_DNA"/>
</dbReference>
<feature type="region of interest" description="Disordered" evidence="1">
    <location>
        <begin position="47"/>
        <end position="76"/>
    </location>
</feature>
<evidence type="ECO:0000256" key="1">
    <source>
        <dbReference type="SAM" id="MobiDB-lite"/>
    </source>
</evidence>
<dbReference type="AlphaFoldDB" id="A0A181ZG49"/>
<reference evidence="2" key="1">
    <citation type="submission" date="2016-03" db="EMBL/GenBank/DDBJ databases">
        <title>antibiotic and disinfectant resistance of bacteria isolated from fresh fruits and vegetables.</title>
        <authorList>
            <person name="Al-Kharousi Z."/>
            <person name="Al-Sadi A."/>
            <person name="Gizani N."/>
            <person name="Shaharoona B."/>
            <person name="Al-Bulushi I."/>
        </authorList>
    </citation>
    <scope>NUCLEOTIDE SEQUENCE</scope>
    <source>
        <strain evidence="2">VRBG-3</strain>
    </source>
</reference>
<sequence length="76" mass="8404">PTITTINHANWWLTQKQATKTSVNSARMRTALISKEGSLTRGAISRLPRKRATRPAPSRIPMVSGVRPIPLSQTLQ</sequence>
<gene>
    <name evidence="2" type="primary">qacG</name>
</gene>
<accession>A0A181ZG49</accession>
<organism evidence="2">
    <name type="scientific">Enterobacter cloacae</name>
    <dbReference type="NCBI Taxonomy" id="550"/>
    <lineage>
        <taxon>Bacteria</taxon>
        <taxon>Pseudomonadati</taxon>
        <taxon>Pseudomonadota</taxon>
        <taxon>Gammaproteobacteria</taxon>
        <taxon>Enterobacterales</taxon>
        <taxon>Enterobacteriaceae</taxon>
        <taxon>Enterobacter</taxon>
        <taxon>Enterobacter cloacae complex</taxon>
    </lineage>
</organism>
<evidence type="ECO:0000313" key="2">
    <source>
        <dbReference type="EMBL" id="SBN85079.1"/>
    </source>
</evidence>
<protein>
    <submittedName>
        <fullName evidence="2">Quaternary ammonium compound resistance protein</fullName>
    </submittedName>
</protein>
<feature type="non-terminal residue" evidence="2">
    <location>
        <position position="1"/>
    </location>
</feature>
<feature type="non-terminal residue" evidence="2">
    <location>
        <position position="76"/>
    </location>
</feature>
<proteinExistence type="predicted"/>